<name>A0A2T3B533_AMORE</name>
<proteinExistence type="predicted"/>
<keyword evidence="3" id="KW-1185">Reference proteome</keyword>
<protein>
    <submittedName>
        <fullName evidence="2">Uncharacterized protein</fullName>
    </submittedName>
</protein>
<dbReference type="GeneID" id="36572658"/>
<keyword evidence="1" id="KW-0472">Membrane</keyword>
<evidence type="ECO:0000313" key="2">
    <source>
        <dbReference type="EMBL" id="PSS21880.1"/>
    </source>
</evidence>
<evidence type="ECO:0000313" key="3">
    <source>
        <dbReference type="Proteomes" id="UP000241818"/>
    </source>
</evidence>
<dbReference type="AlphaFoldDB" id="A0A2T3B533"/>
<feature type="transmembrane region" description="Helical" evidence="1">
    <location>
        <begin position="21"/>
        <end position="40"/>
    </location>
</feature>
<organism evidence="2 3">
    <name type="scientific">Amorphotheca resinae ATCC 22711</name>
    <dbReference type="NCBI Taxonomy" id="857342"/>
    <lineage>
        <taxon>Eukaryota</taxon>
        <taxon>Fungi</taxon>
        <taxon>Dikarya</taxon>
        <taxon>Ascomycota</taxon>
        <taxon>Pezizomycotina</taxon>
        <taxon>Leotiomycetes</taxon>
        <taxon>Helotiales</taxon>
        <taxon>Amorphothecaceae</taxon>
        <taxon>Amorphotheca</taxon>
    </lineage>
</organism>
<sequence length="72" mass="8075">MPNSISAQSSTKKILRMKSHILPSFFCPSLDISSLVPLAAEIWKSLHSFPLPKYLLGRISLHSKNLHSTRLC</sequence>
<accession>A0A2T3B533</accession>
<keyword evidence="1" id="KW-1133">Transmembrane helix</keyword>
<gene>
    <name evidence="2" type="ORF">M430DRAFT_218247</name>
</gene>
<dbReference type="RefSeq" id="XP_024722035.1">
    <property type="nucleotide sequence ID" value="XM_024864577.1"/>
</dbReference>
<keyword evidence="1" id="KW-0812">Transmembrane</keyword>
<dbReference type="InParanoid" id="A0A2T3B533"/>
<dbReference type="Proteomes" id="UP000241818">
    <property type="component" value="Unassembled WGS sequence"/>
</dbReference>
<dbReference type="EMBL" id="KZ679009">
    <property type="protein sequence ID" value="PSS21880.1"/>
    <property type="molecule type" value="Genomic_DNA"/>
</dbReference>
<evidence type="ECO:0000256" key="1">
    <source>
        <dbReference type="SAM" id="Phobius"/>
    </source>
</evidence>
<reference evidence="2 3" key="1">
    <citation type="journal article" date="2018" name="New Phytol.">
        <title>Comparative genomics and transcriptomics depict ericoid mycorrhizal fungi as versatile saprotrophs and plant mutualists.</title>
        <authorList>
            <person name="Martino E."/>
            <person name="Morin E."/>
            <person name="Grelet G.A."/>
            <person name="Kuo A."/>
            <person name="Kohler A."/>
            <person name="Daghino S."/>
            <person name="Barry K.W."/>
            <person name="Cichocki N."/>
            <person name="Clum A."/>
            <person name="Dockter R.B."/>
            <person name="Hainaut M."/>
            <person name="Kuo R.C."/>
            <person name="LaButti K."/>
            <person name="Lindahl B.D."/>
            <person name="Lindquist E.A."/>
            <person name="Lipzen A."/>
            <person name="Khouja H.R."/>
            <person name="Magnuson J."/>
            <person name="Murat C."/>
            <person name="Ohm R.A."/>
            <person name="Singer S.W."/>
            <person name="Spatafora J.W."/>
            <person name="Wang M."/>
            <person name="Veneault-Fourrey C."/>
            <person name="Henrissat B."/>
            <person name="Grigoriev I.V."/>
            <person name="Martin F.M."/>
            <person name="Perotto S."/>
        </authorList>
    </citation>
    <scope>NUCLEOTIDE SEQUENCE [LARGE SCALE GENOMIC DNA]</scope>
    <source>
        <strain evidence="2 3">ATCC 22711</strain>
    </source>
</reference>